<feature type="region of interest" description="Disordered" evidence="1">
    <location>
        <begin position="22"/>
        <end position="64"/>
    </location>
</feature>
<dbReference type="VEuPathDB" id="CryptoDB:Cvel_31039"/>
<feature type="region of interest" description="Disordered" evidence="1">
    <location>
        <begin position="284"/>
        <end position="323"/>
    </location>
</feature>
<dbReference type="AlphaFoldDB" id="A0A0G4HSJ2"/>
<evidence type="ECO:0000313" key="2">
    <source>
        <dbReference type="EMBL" id="CEM47307.1"/>
    </source>
</evidence>
<dbReference type="PhylomeDB" id="A0A0G4HSJ2"/>
<feature type="region of interest" description="Disordered" evidence="1">
    <location>
        <begin position="762"/>
        <end position="785"/>
    </location>
</feature>
<feature type="compositionally biased region" description="Basic and acidic residues" evidence="1">
    <location>
        <begin position="562"/>
        <end position="578"/>
    </location>
</feature>
<proteinExistence type="predicted"/>
<sequence length="785" mass="85639">MLVMQSRSIHSSFLAFRLAGSAPGSEWKEGEASELKETEGSVPRSEWKRSEASELKEREGQHPAVSKSLDAPYGYSVCVSRSNCSSFASLRRSSHPSDGLPFEGIPLRTFPDPHSLPFYPHGLLLTPRPFQTSNPCSIVLPAGPVLFSEWKQDEVSELKEKEGARVPMGSSKAEEVGCKAGPRCRAGARCGARLGCRAGEGCRAGVHCRAAEGCRAGVQCRAGERYRAGEECGAGEGCRARLGWARARAEIQRVDRTSTGSLQAHLWKGQSECKGVRVSLQQEDDTSAVLRNPRGPMSHSPPEGGGPPGRRHSEGAGGCWRGLEPAGHAQALGPGLEQLLGGRDGCDATELQNAHFHDAVRGGETFGEGVGTGVAAGSVDRLEKTFRQLNMGSKAFAALRKEAQAPSDACAYITASPALPGTEDRLADWRALGRSAGSRGRLVSDWRGLEQRLAGSNGRELDPRSELENAHFRDGPGVRRGEPFAESVESAVEIGTVADWALSNKTKNRLAHAYYGNTQSTGNMPQWAQNEEDKEALELWGRVCALEAPPSVMQHRPSAETWLKEKEREREERQRERELEFARLQAGPASQPAQQCTAQGQEPLDEVKRLKDEIEKLKEDYQKLKEDKALSLYSLSAAGKALQNASTTRVKLDTFKKLGEPKLQMVCWKAPSLHLRRHIKKWLETNRELNTEGVCQWRNTQALHSYVVLYIVTDYPLAAVMEQSGLETSNLAVKTTEFEEPYNWSRGSPGACRVLFPKKEIETGGSNAADQENSEGGGDAMSSTT</sequence>
<feature type="region of interest" description="Disordered" evidence="1">
    <location>
        <begin position="551"/>
        <end position="578"/>
    </location>
</feature>
<organism evidence="2">
    <name type="scientific">Chromera velia CCMP2878</name>
    <dbReference type="NCBI Taxonomy" id="1169474"/>
    <lineage>
        <taxon>Eukaryota</taxon>
        <taxon>Sar</taxon>
        <taxon>Alveolata</taxon>
        <taxon>Colpodellida</taxon>
        <taxon>Chromeraceae</taxon>
        <taxon>Chromera</taxon>
    </lineage>
</organism>
<protein>
    <submittedName>
        <fullName evidence="2">Uncharacterized protein</fullName>
    </submittedName>
</protein>
<evidence type="ECO:0000256" key="1">
    <source>
        <dbReference type="SAM" id="MobiDB-lite"/>
    </source>
</evidence>
<accession>A0A0G4HSJ2</accession>
<dbReference type="EMBL" id="CDMZ01003706">
    <property type="protein sequence ID" value="CEM47307.1"/>
    <property type="molecule type" value="Genomic_DNA"/>
</dbReference>
<reference evidence="2" key="1">
    <citation type="submission" date="2014-11" db="EMBL/GenBank/DDBJ databases">
        <authorList>
            <person name="Otto D Thomas"/>
            <person name="Naeem Raeece"/>
        </authorList>
    </citation>
    <scope>NUCLEOTIDE SEQUENCE</scope>
</reference>
<gene>
    <name evidence="2" type="ORF">Cvel_31039.t2.CR2</name>
</gene>
<feature type="compositionally biased region" description="Basic and acidic residues" evidence="1">
    <location>
        <begin position="26"/>
        <end position="61"/>
    </location>
</feature>
<name>A0A0G4HSJ2_9ALVE</name>